<dbReference type="GO" id="GO:0019901">
    <property type="term" value="F:protein kinase binding"/>
    <property type="evidence" value="ECO:0007669"/>
    <property type="project" value="InterPro"/>
</dbReference>
<dbReference type="GO" id="GO:0016538">
    <property type="term" value="F:cyclin-dependent protein serine/threonine kinase regulator activity"/>
    <property type="evidence" value="ECO:0007669"/>
    <property type="project" value="TreeGrafter"/>
</dbReference>
<dbReference type="Proteomes" id="UP000253551">
    <property type="component" value="Unassembled WGS sequence"/>
</dbReference>
<dbReference type="GO" id="GO:0000307">
    <property type="term" value="C:cyclin-dependent protein kinase holoenzyme complex"/>
    <property type="evidence" value="ECO:0007669"/>
    <property type="project" value="TreeGrafter"/>
</dbReference>
<evidence type="ECO:0000313" key="2">
    <source>
        <dbReference type="Proteomes" id="UP000253551"/>
    </source>
</evidence>
<dbReference type="STRING" id="4846.A0A367J9J8"/>
<sequence>MISSKLYSDVFFTNTRYAKVGGLPVAELNALELEFLYLNDYDLFVTMDELQEYGDKLLVHWHHQSVESVQVNQNEGIVKPFGRLSVNSESSSGEHHWAYKKPSFVSKRRASEDEGGLRTISAVGSEC</sequence>
<accession>A0A367J9J8</accession>
<dbReference type="GO" id="GO:0005634">
    <property type="term" value="C:nucleus"/>
    <property type="evidence" value="ECO:0007669"/>
    <property type="project" value="TreeGrafter"/>
</dbReference>
<dbReference type="InterPro" id="IPR013922">
    <property type="entry name" value="Cyclin_PHO80-like"/>
</dbReference>
<dbReference type="EMBL" id="PJQM01003897">
    <property type="protein sequence ID" value="RCH86613.1"/>
    <property type="molecule type" value="Genomic_DNA"/>
</dbReference>
<dbReference type="Pfam" id="PF08613">
    <property type="entry name" value="Cyclin"/>
    <property type="match status" value="1"/>
</dbReference>
<dbReference type="PANTHER" id="PTHR15615:SF94">
    <property type="entry name" value="PHO85 CYCLIN-6-RELATED"/>
    <property type="match status" value="1"/>
</dbReference>
<organism evidence="1 2">
    <name type="scientific">Rhizopus stolonifer</name>
    <name type="common">Rhizopus nigricans</name>
    <dbReference type="NCBI Taxonomy" id="4846"/>
    <lineage>
        <taxon>Eukaryota</taxon>
        <taxon>Fungi</taxon>
        <taxon>Fungi incertae sedis</taxon>
        <taxon>Mucoromycota</taxon>
        <taxon>Mucoromycotina</taxon>
        <taxon>Mucoromycetes</taxon>
        <taxon>Mucorales</taxon>
        <taxon>Mucorineae</taxon>
        <taxon>Rhizopodaceae</taxon>
        <taxon>Rhizopus</taxon>
    </lineage>
</organism>
<dbReference type="Gene3D" id="1.10.472.10">
    <property type="entry name" value="Cyclin-like"/>
    <property type="match status" value="1"/>
</dbReference>
<name>A0A367J9J8_RHIST</name>
<keyword evidence="2" id="KW-1185">Reference proteome</keyword>
<dbReference type="AlphaFoldDB" id="A0A367J9J8"/>
<evidence type="ECO:0000313" key="1">
    <source>
        <dbReference type="EMBL" id="RCH86613.1"/>
    </source>
</evidence>
<gene>
    <name evidence="1" type="ORF">CU098_005205</name>
</gene>
<proteinExistence type="predicted"/>
<dbReference type="OrthoDB" id="1060854at2759"/>
<dbReference type="PANTHER" id="PTHR15615">
    <property type="match status" value="1"/>
</dbReference>
<reference evidence="1 2" key="1">
    <citation type="journal article" date="2018" name="G3 (Bethesda)">
        <title>Phylogenetic and Phylogenomic Definition of Rhizopus Species.</title>
        <authorList>
            <person name="Gryganskyi A.P."/>
            <person name="Golan J."/>
            <person name="Dolatabadi S."/>
            <person name="Mondo S."/>
            <person name="Robb S."/>
            <person name="Idnurm A."/>
            <person name="Muszewska A."/>
            <person name="Steczkiewicz K."/>
            <person name="Masonjones S."/>
            <person name="Liao H.L."/>
            <person name="Gajdeczka M.T."/>
            <person name="Anike F."/>
            <person name="Vuek A."/>
            <person name="Anishchenko I.M."/>
            <person name="Voigt K."/>
            <person name="de Hoog G.S."/>
            <person name="Smith M.E."/>
            <person name="Heitman J."/>
            <person name="Vilgalys R."/>
            <person name="Stajich J.E."/>
        </authorList>
    </citation>
    <scope>NUCLEOTIDE SEQUENCE [LARGE SCALE GENOMIC DNA]</scope>
    <source>
        <strain evidence="1 2">LSU 92-RS-03</strain>
    </source>
</reference>
<comment type="caution">
    <text evidence="1">The sequence shown here is derived from an EMBL/GenBank/DDBJ whole genome shotgun (WGS) entry which is preliminary data.</text>
</comment>
<protein>
    <submittedName>
        <fullName evidence="1">Uncharacterized protein</fullName>
    </submittedName>
</protein>